<dbReference type="KEGG" id="upl:DSM104440_03107"/>
<keyword evidence="1" id="KW-0304">Gas vesicle</keyword>
<keyword evidence="5" id="KW-1185">Reference proteome</keyword>
<dbReference type="InterPro" id="IPR009430">
    <property type="entry name" value="GvpL/GvpF"/>
</dbReference>
<name>A0A6M4HBT8_9PROT</name>
<comment type="similarity">
    <text evidence="3">Belongs to the gas vesicle GvpF/GvpL family.</text>
</comment>
<dbReference type="Proteomes" id="UP000503096">
    <property type="component" value="Chromosome"/>
</dbReference>
<dbReference type="RefSeq" id="WP_171164254.1">
    <property type="nucleotide sequence ID" value="NZ_CP053073.1"/>
</dbReference>
<sequence length="223" mass="24199">MKPARSLLYVYAVCPRLHARVDLTGVAGEPLQIFAAAGLAAVIGELVRAPRVNITAFRKHDAVVRALACRFPAVVPLRFGSCLAGTEDLRQVLEAHATPLRAKLCLLRGRVQMTLRGVDHGCGRPAKSDQDARAATGRAYLQARAITTVREDEVPSLAPLLPAVSRWVRAERIEKRAGIVSVHHLVPQGCVAAYARAMHRTAEAECVRMTLTGPFPPYAFGRL</sequence>
<proteinExistence type="inferred from homology"/>
<evidence type="ECO:0008006" key="6">
    <source>
        <dbReference type="Google" id="ProtNLM"/>
    </source>
</evidence>
<dbReference type="GO" id="GO:0031411">
    <property type="term" value="C:gas vesicle"/>
    <property type="evidence" value="ECO:0007669"/>
    <property type="project" value="UniProtKB-SubCell"/>
</dbReference>
<dbReference type="PANTHER" id="PTHR36852:SF1">
    <property type="entry name" value="PROTEIN GVPL 2"/>
    <property type="match status" value="1"/>
</dbReference>
<dbReference type="AlphaFoldDB" id="A0A6M4HBT8"/>
<organism evidence="4 5">
    <name type="scientific">Usitatibacter palustris</name>
    <dbReference type="NCBI Taxonomy" id="2732487"/>
    <lineage>
        <taxon>Bacteria</taxon>
        <taxon>Pseudomonadati</taxon>
        <taxon>Pseudomonadota</taxon>
        <taxon>Betaproteobacteria</taxon>
        <taxon>Nitrosomonadales</taxon>
        <taxon>Usitatibacteraceae</taxon>
        <taxon>Usitatibacter</taxon>
    </lineage>
</organism>
<evidence type="ECO:0000313" key="5">
    <source>
        <dbReference type="Proteomes" id="UP000503096"/>
    </source>
</evidence>
<dbReference type="InParanoid" id="A0A6M4HBT8"/>
<evidence type="ECO:0000313" key="4">
    <source>
        <dbReference type="EMBL" id="QJR16278.1"/>
    </source>
</evidence>
<dbReference type="PANTHER" id="PTHR36852">
    <property type="entry name" value="PROTEIN GVPL 2"/>
    <property type="match status" value="1"/>
</dbReference>
<evidence type="ECO:0000256" key="1">
    <source>
        <dbReference type="ARBA" id="ARBA00022987"/>
    </source>
</evidence>
<accession>A0A6M4HBT8</accession>
<reference evidence="4 5" key="1">
    <citation type="submission" date="2020-04" db="EMBL/GenBank/DDBJ databases">
        <title>Usitatibacter rugosus gen. nov., sp. nov. and Usitatibacter palustris sp. nov., novel members of Usitatibacteraceae fam. nov. within the order Nitrosomonadales isolated from soil.</title>
        <authorList>
            <person name="Huber K.J."/>
            <person name="Neumann-Schaal M."/>
            <person name="Geppert A."/>
            <person name="Luckner M."/>
            <person name="Wanner G."/>
            <person name="Overmann J."/>
        </authorList>
    </citation>
    <scope>NUCLEOTIDE SEQUENCE [LARGE SCALE GENOMIC DNA]</scope>
    <source>
        <strain evidence="4 5">Swamp67</strain>
    </source>
</reference>
<dbReference type="EMBL" id="CP053073">
    <property type="protein sequence ID" value="QJR16278.1"/>
    <property type="molecule type" value="Genomic_DNA"/>
</dbReference>
<protein>
    <recommendedName>
        <fullName evidence="6">Gas vesicle synthesis protein GvpL/GvpF</fullName>
    </recommendedName>
</protein>
<dbReference type="Pfam" id="PF06386">
    <property type="entry name" value="GvpL_GvpF"/>
    <property type="match status" value="1"/>
</dbReference>
<dbReference type="GO" id="GO:0031412">
    <property type="term" value="P:gas vesicle organization"/>
    <property type="evidence" value="ECO:0007669"/>
    <property type="project" value="InterPro"/>
</dbReference>
<evidence type="ECO:0000256" key="2">
    <source>
        <dbReference type="ARBA" id="ARBA00035108"/>
    </source>
</evidence>
<evidence type="ECO:0000256" key="3">
    <source>
        <dbReference type="ARBA" id="ARBA00035643"/>
    </source>
</evidence>
<gene>
    <name evidence="4" type="ORF">DSM104440_03107</name>
</gene>
<comment type="subcellular location">
    <subcellularLocation>
        <location evidence="2">Gas vesicle</location>
    </subcellularLocation>
</comment>